<feature type="transmembrane region" description="Helical" evidence="8">
    <location>
        <begin position="168"/>
        <end position="187"/>
    </location>
</feature>
<evidence type="ECO:0000313" key="10">
    <source>
        <dbReference type="EMBL" id="GGI98560.1"/>
    </source>
</evidence>
<keyword evidence="5 8" id="KW-1133">Transmembrane helix</keyword>
<dbReference type="InterPro" id="IPR050171">
    <property type="entry name" value="MFS_Transporters"/>
</dbReference>
<feature type="compositionally biased region" description="Basic and acidic residues" evidence="7">
    <location>
        <begin position="224"/>
        <end position="239"/>
    </location>
</feature>
<dbReference type="EMBL" id="BMOC01000002">
    <property type="protein sequence ID" value="GGI98560.1"/>
    <property type="molecule type" value="Genomic_DNA"/>
</dbReference>
<evidence type="ECO:0000256" key="2">
    <source>
        <dbReference type="ARBA" id="ARBA00022448"/>
    </source>
</evidence>
<protein>
    <submittedName>
        <fullName evidence="10">MFS transporter</fullName>
    </submittedName>
</protein>
<evidence type="ECO:0000313" key="11">
    <source>
        <dbReference type="Proteomes" id="UP000653099"/>
    </source>
</evidence>
<gene>
    <name evidence="10" type="ORF">GCM10008995_05550</name>
</gene>
<sequence length="496" mass="50089">MKRNDRSIVALVALAHAMVHTYELSIPIFVSIWLAEFNVLPLGLTQIEVTAATLGVVVTAGYGLFGVGALPGGVLVDRVGSARLITLCLFGMGGSFVLLGLAPNLLVVAVALLLWGAAASVYHPAGLTLLSKGVEERGTGFAYHGIAGNVGTGLGPLVAATLLLFVEWTVVAVALAVPALFAGVYAIRAEFDETAAVDGHEGPAAAAGDGGDDGRPSATAGEQGGDRPDAGGDRPDAGGDARASGGGRPDDGGDARASGGGVGSLAEFGVESRRLFAGAFALVFVVVMTSGLYYRGILTFLPNVLEPFPEFAAIPLTALLPPAVTDALGVAPDSVRSLNPERYFYSGLLIVGVVGQYVGGKLIDRVPVEYGLAGGFGLLAVLAVLFLPAAAAGLVPLLIVGAVLGAALFFVQPFYQATVAEYSPPGTRGLSYGFTYLGVFGVGALGGTIAGVILTYATPTALFATLAGFAAVGSGVGIYLLRRRQQNGRAGDAGAA</sequence>
<feature type="transmembrane region" description="Helical" evidence="8">
    <location>
        <begin position="462"/>
        <end position="481"/>
    </location>
</feature>
<keyword evidence="6 8" id="KW-0472">Membrane</keyword>
<dbReference type="RefSeq" id="WP_394354588.1">
    <property type="nucleotide sequence ID" value="NZ_BMOC01000002.1"/>
</dbReference>
<evidence type="ECO:0000256" key="8">
    <source>
        <dbReference type="SAM" id="Phobius"/>
    </source>
</evidence>
<evidence type="ECO:0000256" key="3">
    <source>
        <dbReference type="ARBA" id="ARBA00022475"/>
    </source>
</evidence>
<feature type="transmembrane region" description="Helical" evidence="8">
    <location>
        <begin position="49"/>
        <end position="70"/>
    </location>
</feature>
<keyword evidence="2" id="KW-0813">Transport</keyword>
<dbReference type="SUPFAM" id="SSF103473">
    <property type="entry name" value="MFS general substrate transporter"/>
    <property type="match status" value="1"/>
</dbReference>
<keyword evidence="3" id="KW-1003">Cell membrane</keyword>
<feature type="transmembrane region" description="Helical" evidence="8">
    <location>
        <begin position="397"/>
        <end position="415"/>
    </location>
</feature>
<dbReference type="AlphaFoldDB" id="A0A830EJZ8"/>
<dbReference type="InterPro" id="IPR020846">
    <property type="entry name" value="MFS_dom"/>
</dbReference>
<feature type="transmembrane region" description="Helical" evidence="8">
    <location>
        <begin position="436"/>
        <end position="456"/>
    </location>
</feature>
<reference evidence="10" key="1">
    <citation type="journal article" date="2014" name="Int. J. Syst. Evol. Microbiol.">
        <title>Complete genome sequence of Corynebacterium casei LMG S-19264T (=DSM 44701T), isolated from a smear-ripened cheese.</title>
        <authorList>
            <consortium name="US DOE Joint Genome Institute (JGI-PGF)"/>
            <person name="Walter F."/>
            <person name="Albersmeier A."/>
            <person name="Kalinowski J."/>
            <person name="Ruckert C."/>
        </authorList>
    </citation>
    <scope>NUCLEOTIDE SEQUENCE</scope>
    <source>
        <strain evidence="10">JCM 14359</strain>
    </source>
</reference>
<dbReference type="Gene3D" id="1.20.1250.20">
    <property type="entry name" value="MFS general substrate transporter like domains"/>
    <property type="match status" value="2"/>
</dbReference>
<feature type="transmembrane region" description="Helical" evidence="8">
    <location>
        <begin position="275"/>
        <end position="294"/>
    </location>
</feature>
<comment type="caution">
    <text evidence="10">The sequence shown here is derived from an EMBL/GenBank/DDBJ whole genome shotgun (WGS) entry which is preliminary data.</text>
</comment>
<evidence type="ECO:0000256" key="6">
    <source>
        <dbReference type="ARBA" id="ARBA00023136"/>
    </source>
</evidence>
<evidence type="ECO:0000256" key="1">
    <source>
        <dbReference type="ARBA" id="ARBA00004651"/>
    </source>
</evidence>
<evidence type="ECO:0000256" key="5">
    <source>
        <dbReference type="ARBA" id="ARBA00022989"/>
    </source>
</evidence>
<proteinExistence type="predicted"/>
<accession>A0A830EJZ8</accession>
<name>A0A830EJZ8_9EURY</name>
<dbReference type="PROSITE" id="PS50850">
    <property type="entry name" value="MFS"/>
    <property type="match status" value="1"/>
</dbReference>
<dbReference type="Proteomes" id="UP000653099">
    <property type="component" value="Unassembled WGS sequence"/>
</dbReference>
<dbReference type="PANTHER" id="PTHR23517:SF2">
    <property type="entry name" value="MULTIDRUG RESISTANCE PROTEIN MDTH"/>
    <property type="match status" value="1"/>
</dbReference>
<feature type="transmembrane region" description="Helical" evidence="8">
    <location>
        <begin position="370"/>
        <end position="391"/>
    </location>
</feature>
<organism evidence="10 11">
    <name type="scientific">Halobellus salinus</name>
    <dbReference type="NCBI Taxonomy" id="931585"/>
    <lineage>
        <taxon>Archaea</taxon>
        <taxon>Methanobacteriati</taxon>
        <taxon>Methanobacteriota</taxon>
        <taxon>Stenosarchaea group</taxon>
        <taxon>Halobacteria</taxon>
        <taxon>Halobacteriales</taxon>
        <taxon>Haloferacaceae</taxon>
        <taxon>Halobellus</taxon>
    </lineage>
</organism>
<feature type="transmembrane region" description="Helical" evidence="8">
    <location>
        <begin position="343"/>
        <end position="363"/>
    </location>
</feature>
<feature type="domain" description="Major facilitator superfamily (MFS) profile" evidence="9">
    <location>
        <begin position="9"/>
        <end position="485"/>
    </location>
</feature>
<keyword evidence="4 8" id="KW-0812">Transmembrane</keyword>
<dbReference type="GO" id="GO:0022857">
    <property type="term" value="F:transmembrane transporter activity"/>
    <property type="evidence" value="ECO:0007669"/>
    <property type="project" value="InterPro"/>
</dbReference>
<dbReference type="InterPro" id="IPR011701">
    <property type="entry name" value="MFS"/>
</dbReference>
<keyword evidence="11" id="KW-1185">Reference proteome</keyword>
<dbReference type="Pfam" id="PF07690">
    <property type="entry name" value="MFS_1"/>
    <property type="match status" value="2"/>
</dbReference>
<dbReference type="GO" id="GO:0005886">
    <property type="term" value="C:plasma membrane"/>
    <property type="evidence" value="ECO:0007669"/>
    <property type="project" value="UniProtKB-SubCell"/>
</dbReference>
<evidence type="ECO:0000256" key="4">
    <source>
        <dbReference type="ARBA" id="ARBA00022692"/>
    </source>
</evidence>
<dbReference type="PANTHER" id="PTHR23517">
    <property type="entry name" value="RESISTANCE PROTEIN MDTM, PUTATIVE-RELATED-RELATED"/>
    <property type="match status" value="1"/>
</dbReference>
<comment type="subcellular location">
    <subcellularLocation>
        <location evidence="1">Cell membrane</location>
        <topology evidence="1">Multi-pass membrane protein</topology>
    </subcellularLocation>
</comment>
<evidence type="ECO:0000259" key="9">
    <source>
        <dbReference type="PROSITE" id="PS50850"/>
    </source>
</evidence>
<dbReference type="InterPro" id="IPR036259">
    <property type="entry name" value="MFS_trans_sf"/>
</dbReference>
<feature type="transmembrane region" description="Helical" evidence="8">
    <location>
        <begin position="108"/>
        <end position="129"/>
    </location>
</feature>
<evidence type="ECO:0000256" key="7">
    <source>
        <dbReference type="SAM" id="MobiDB-lite"/>
    </source>
</evidence>
<feature type="region of interest" description="Disordered" evidence="7">
    <location>
        <begin position="200"/>
        <end position="258"/>
    </location>
</feature>
<reference evidence="10" key="2">
    <citation type="submission" date="2020-09" db="EMBL/GenBank/DDBJ databases">
        <authorList>
            <person name="Sun Q."/>
            <person name="Ohkuma M."/>
        </authorList>
    </citation>
    <scope>NUCLEOTIDE SEQUENCE</scope>
    <source>
        <strain evidence="10">JCM 14359</strain>
    </source>
</reference>